<dbReference type="AlphaFoldDB" id="A0A0A9AV47"/>
<evidence type="ECO:0000313" key="1">
    <source>
        <dbReference type="EMBL" id="JAD52790.1"/>
    </source>
</evidence>
<name>A0A0A9AV47_ARUDO</name>
<proteinExistence type="predicted"/>
<organism evidence="1">
    <name type="scientific">Arundo donax</name>
    <name type="common">Giant reed</name>
    <name type="synonym">Donax arundinaceus</name>
    <dbReference type="NCBI Taxonomy" id="35708"/>
    <lineage>
        <taxon>Eukaryota</taxon>
        <taxon>Viridiplantae</taxon>
        <taxon>Streptophyta</taxon>
        <taxon>Embryophyta</taxon>
        <taxon>Tracheophyta</taxon>
        <taxon>Spermatophyta</taxon>
        <taxon>Magnoliopsida</taxon>
        <taxon>Liliopsida</taxon>
        <taxon>Poales</taxon>
        <taxon>Poaceae</taxon>
        <taxon>PACMAD clade</taxon>
        <taxon>Arundinoideae</taxon>
        <taxon>Arundineae</taxon>
        <taxon>Arundo</taxon>
    </lineage>
</organism>
<sequence length="24" mass="2596">MIGMKLFDTVPQLLVVARGSCAFV</sequence>
<protein>
    <submittedName>
        <fullName evidence="1">Uncharacterized protein</fullName>
    </submittedName>
</protein>
<dbReference type="EMBL" id="GBRH01245105">
    <property type="protein sequence ID" value="JAD52790.1"/>
    <property type="molecule type" value="Transcribed_RNA"/>
</dbReference>
<reference evidence="1" key="2">
    <citation type="journal article" date="2015" name="Data Brief">
        <title>Shoot transcriptome of the giant reed, Arundo donax.</title>
        <authorList>
            <person name="Barrero R.A."/>
            <person name="Guerrero F.D."/>
            <person name="Moolhuijzen P."/>
            <person name="Goolsby J.A."/>
            <person name="Tidwell J."/>
            <person name="Bellgard S.E."/>
            <person name="Bellgard M.I."/>
        </authorList>
    </citation>
    <scope>NUCLEOTIDE SEQUENCE</scope>
    <source>
        <tissue evidence="1">Shoot tissue taken approximately 20 cm above the soil surface</tissue>
    </source>
</reference>
<accession>A0A0A9AV47</accession>
<reference evidence="1" key="1">
    <citation type="submission" date="2014-09" db="EMBL/GenBank/DDBJ databases">
        <authorList>
            <person name="Magalhaes I.L.F."/>
            <person name="Oliveira U."/>
            <person name="Santos F.R."/>
            <person name="Vidigal T.H.D.A."/>
            <person name="Brescovit A.D."/>
            <person name="Santos A.J."/>
        </authorList>
    </citation>
    <scope>NUCLEOTIDE SEQUENCE</scope>
    <source>
        <tissue evidence="1">Shoot tissue taken approximately 20 cm above the soil surface</tissue>
    </source>
</reference>